<sequence length="907" mass="96365">MAQQWALVGNIVIACAYAAITVAIVVPVVRAGQLRTNRLAVATAMIFFSCAVGHALHAAMYWQAAWASSATMAGMHQSWSLWPTAAWDVLTAAVGVYYWTLRRGYGVLLAGRGALFEEPHEQQRRHAIEMREQVAVGRAQAEAERDAQTAMLLAVITNSQSAIYVKDLDGRYLLANETFQKAFGLSEAQILGRTDHDLDPELAPVWQANDKLALAGAVHMEEFQESATGERRLFESNKFPLFDPFGELYGICGVSLDVTDLRKATQNAELARDEAVEQSKIKTEFLATMSHEIRTPMNGVLGLASLLMGTDLDPAQRRYAAGIHSAGNALLGVINDILDFSKIEAGKVVLDPDDFDLGALLAETAALVAPTAEDKGLTVVTRRGPGLPRTVRGDGGRVRQVLINLAGNAVKFTGKGSVTVRADLVSSSADGPVVRFEVTDTGIGITASDAARLFEPFTQADASTTRTYGGTGLGLAISKQLTEAMGGTIGVDSEPGQGSTFWCSIPFEPATSDVVAAAPDNAGLRVLVVGTGPDRPALEADLRRWHLKVTAADTGPAAMHALRDAAEHGRPFDVLLLDADAGDVDTAGLTRVVAADPAIPAAHVIVLGAAPPVDAPEGGGATYLPKPVHRSDLYDVLAQCPAVPVPAAAARRILGTVLLVEDNDINQMVAVGVLTTLGYEVDVAGDGIRALEMAAARHYDAILMDCRMPRMDGFTATAQLRRREAEGGSRTPIIAMTASALVADRERCLAAGMDDYLSKPVNPNELGHALERWIQGTPAVPVLPAATVGHADDPVGRRLDELAGDHTDPEMALVDRLVQSFLRRAPAHLTVLRSALASGDVTTFEEEAHTFKGAAGNIGATVVADICDGLEETARAGSLPGSLDGDLLRLEEELRWVERRLHLVLAQ</sequence>
<dbReference type="Pfam" id="PF08448">
    <property type="entry name" value="PAS_4"/>
    <property type="match status" value="1"/>
</dbReference>
<dbReference type="InterPro" id="IPR035965">
    <property type="entry name" value="PAS-like_dom_sf"/>
</dbReference>
<evidence type="ECO:0000256" key="13">
    <source>
        <dbReference type="ARBA" id="ARBA00074306"/>
    </source>
</evidence>
<dbReference type="GO" id="GO:0005886">
    <property type="term" value="C:plasma membrane"/>
    <property type="evidence" value="ECO:0007669"/>
    <property type="project" value="UniProtKB-SubCell"/>
</dbReference>
<feature type="transmembrane region" description="Helical" evidence="16">
    <location>
        <begin position="41"/>
        <end position="61"/>
    </location>
</feature>
<dbReference type="PANTHER" id="PTHR45339">
    <property type="entry name" value="HYBRID SIGNAL TRANSDUCTION HISTIDINE KINASE J"/>
    <property type="match status" value="1"/>
</dbReference>
<dbReference type="FunFam" id="3.30.565.10:FF:000010">
    <property type="entry name" value="Sensor histidine kinase RcsC"/>
    <property type="match status" value="1"/>
</dbReference>
<feature type="modified residue" description="Phosphohistidine" evidence="14">
    <location>
        <position position="849"/>
    </location>
</feature>
<dbReference type="SMART" id="SM00091">
    <property type="entry name" value="PAS"/>
    <property type="match status" value="1"/>
</dbReference>
<evidence type="ECO:0000256" key="6">
    <source>
        <dbReference type="ARBA" id="ARBA00022679"/>
    </source>
</evidence>
<dbReference type="Pfam" id="PF01627">
    <property type="entry name" value="Hpt"/>
    <property type="match status" value="1"/>
</dbReference>
<keyword evidence="16" id="KW-0812">Transmembrane</keyword>
<feature type="transmembrane region" description="Helical" evidence="16">
    <location>
        <begin position="6"/>
        <end position="29"/>
    </location>
</feature>
<keyword evidence="7" id="KW-0547">Nucleotide-binding</keyword>
<dbReference type="SUPFAM" id="SSF55785">
    <property type="entry name" value="PYP-like sensor domain (PAS domain)"/>
    <property type="match status" value="1"/>
</dbReference>
<dbReference type="SMART" id="SM00387">
    <property type="entry name" value="HATPase_c"/>
    <property type="match status" value="1"/>
</dbReference>
<evidence type="ECO:0000256" key="7">
    <source>
        <dbReference type="ARBA" id="ARBA00022741"/>
    </source>
</evidence>
<dbReference type="AlphaFoldDB" id="A0A919SFN0"/>
<keyword evidence="16" id="KW-1133">Transmembrane helix</keyword>
<comment type="catalytic activity">
    <reaction evidence="1">
        <text>ATP + protein L-histidine = ADP + protein N-phospho-L-histidine.</text>
        <dbReference type="EC" id="2.7.13.3"/>
    </reaction>
</comment>
<feature type="domain" description="Histidine kinase" evidence="17">
    <location>
        <begin position="288"/>
        <end position="509"/>
    </location>
</feature>
<dbReference type="PROSITE" id="PS50112">
    <property type="entry name" value="PAS"/>
    <property type="match status" value="1"/>
</dbReference>
<dbReference type="PROSITE" id="PS50109">
    <property type="entry name" value="HIS_KIN"/>
    <property type="match status" value="1"/>
</dbReference>
<dbReference type="NCBIfam" id="TIGR00229">
    <property type="entry name" value="sensory_box"/>
    <property type="match status" value="1"/>
</dbReference>
<keyword evidence="22" id="KW-1185">Reference proteome</keyword>
<evidence type="ECO:0000256" key="16">
    <source>
        <dbReference type="SAM" id="Phobius"/>
    </source>
</evidence>
<name>A0A919SFN0_9ACTN</name>
<dbReference type="Gene3D" id="1.20.120.160">
    <property type="entry name" value="HPT domain"/>
    <property type="match status" value="1"/>
</dbReference>
<dbReference type="SMART" id="SM00448">
    <property type="entry name" value="REC"/>
    <property type="match status" value="2"/>
</dbReference>
<keyword evidence="10" id="KW-0902">Two-component regulatory system</keyword>
<evidence type="ECO:0000256" key="3">
    <source>
        <dbReference type="ARBA" id="ARBA00006402"/>
    </source>
</evidence>
<dbReference type="GO" id="GO:0005524">
    <property type="term" value="F:ATP binding"/>
    <property type="evidence" value="ECO:0007669"/>
    <property type="project" value="UniProtKB-KW"/>
</dbReference>
<dbReference type="InterPro" id="IPR005467">
    <property type="entry name" value="His_kinase_dom"/>
</dbReference>
<evidence type="ECO:0000256" key="10">
    <source>
        <dbReference type="ARBA" id="ARBA00023012"/>
    </source>
</evidence>
<dbReference type="SMART" id="SM00388">
    <property type="entry name" value="HisKA"/>
    <property type="match status" value="1"/>
</dbReference>
<dbReference type="CDD" id="cd00088">
    <property type="entry name" value="HPT"/>
    <property type="match status" value="1"/>
</dbReference>
<evidence type="ECO:0000256" key="11">
    <source>
        <dbReference type="ARBA" id="ARBA00064003"/>
    </source>
</evidence>
<dbReference type="Proteomes" id="UP000680865">
    <property type="component" value="Unassembled WGS sequence"/>
</dbReference>
<dbReference type="InterPro" id="IPR000014">
    <property type="entry name" value="PAS"/>
</dbReference>
<comment type="similarity">
    <text evidence="3">In the N-terminal section; belongs to the phytochrome family.</text>
</comment>
<evidence type="ECO:0000259" key="19">
    <source>
        <dbReference type="PROSITE" id="PS50112"/>
    </source>
</evidence>
<dbReference type="CDD" id="cd17546">
    <property type="entry name" value="REC_hyHK_CKI1_RcsC-like"/>
    <property type="match status" value="1"/>
</dbReference>
<evidence type="ECO:0000256" key="15">
    <source>
        <dbReference type="PROSITE-ProRule" id="PRU00169"/>
    </source>
</evidence>
<evidence type="ECO:0000259" key="20">
    <source>
        <dbReference type="PROSITE" id="PS50894"/>
    </source>
</evidence>
<evidence type="ECO:0000259" key="17">
    <source>
        <dbReference type="PROSITE" id="PS50109"/>
    </source>
</evidence>
<feature type="domain" description="Response regulatory" evidence="18">
    <location>
        <begin position="656"/>
        <end position="774"/>
    </location>
</feature>
<evidence type="ECO:0000313" key="21">
    <source>
        <dbReference type="EMBL" id="GIM70742.1"/>
    </source>
</evidence>
<dbReference type="CDD" id="cd00082">
    <property type="entry name" value="HisKA"/>
    <property type="match status" value="1"/>
</dbReference>
<dbReference type="InterPro" id="IPR036097">
    <property type="entry name" value="HisK_dim/P_sf"/>
</dbReference>
<dbReference type="InterPro" id="IPR036890">
    <property type="entry name" value="HATPase_C_sf"/>
</dbReference>
<dbReference type="InterPro" id="IPR013656">
    <property type="entry name" value="PAS_4"/>
</dbReference>
<dbReference type="InterPro" id="IPR036641">
    <property type="entry name" value="HPT_dom_sf"/>
</dbReference>
<dbReference type="SMART" id="SM00073">
    <property type="entry name" value="HPT"/>
    <property type="match status" value="1"/>
</dbReference>
<organism evidence="21 22">
    <name type="scientific">Winogradskya consettensis</name>
    <dbReference type="NCBI Taxonomy" id="113560"/>
    <lineage>
        <taxon>Bacteria</taxon>
        <taxon>Bacillati</taxon>
        <taxon>Actinomycetota</taxon>
        <taxon>Actinomycetes</taxon>
        <taxon>Micromonosporales</taxon>
        <taxon>Micromonosporaceae</taxon>
        <taxon>Winogradskya</taxon>
    </lineage>
</organism>
<evidence type="ECO:0000256" key="12">
    <source>
        <dbReference type="ARBA" id="ARBA00068150"/>
    </source>
</evidence>
<keyword evidence="16" id="KW-0472">Membrane</keyword>
<dbReference type="CDD" id="cd16922">
    <property type="entry name" value="HATPase_EvgS-ArcB-TorS-like"/>
    <property type="match status" value="1"/>
</dbReference>
<evidence type="ECO:0000256" key="8">
    <source>
        <dbReference type="ARBA" id="ARBA00022777"/>
    </source>
</evidence>
<dbReference type="SUPFAM" id="SSF47226">
    <property type="entry name" value="Histidine-containing phosphotransfer domain, HPT domain"/>
    <property type="match status" value="1"/>
</dbReference>
<dbReference type="PANTHER" id="PTHR45339:SF5">
    <property type="entry name" value="HISTIDINE KINASE"/>
    <property type="match status" value="1"/>
</dbReference>
<dbReference type="Gene3D" id="3.40.50.2300">
    <property type="match status" value="2"/>
</dbReference>
<feature type="domain" description="Response regulatory" evidence="18">
    <location>
        <begin position="525"/>
        <end position="641"/>
    </location>
</feature>
<evidence type="ECO:0000259" key="18">
    <source>
        <dbReference type="PROSITE" id="PS50110"/>
    </source>
</evidence>
<dbReference type="Pfam" id="PF00512">
    <property type="entry name" value="HisKA"/>
    <property type="match status" value="1"/>
</dbReference>
<keyword evidence="6" id="KW-0808">Transferase</keyword>
<accession>A0A919SFN0</accession>
<feature type="modified residue" description="4-aspartylphosphate" evidence="15">
    <location>
        <position position="705"/>
    </location>
</feature>
<dbReference type="Pfam" id="PF00072">
    <property type="entry name" value="Response_reg"/>
    <property type="match status" value="1"/>
</dbReference>
<dbReference type="InterPro" id="IPR004358">
    <property type="entry name" value="Sig_transdc_His_kin-like_C"/>
</dbReference>
<evidence type="ECO:0000256" key="5">
    <source>
        <dbReference type="ARBA" id="ARBA00022553"/>
    </source>
</evidence>
<dbReference type="CDD" id="cd00130">
    <property type="entry name" value="PAS"/>
    <property type="match status" value="1"/>
</dbReference>
<evidence type="ECO:0000256" key="4">
    <source>
        <dbReference type="ARBA" id="ARBA00012438"/>
    </source>
</evidence>
<evidence type="ECO:0000256" key="9">
    <source>
        <dbReference type="ARBA" id="ARBA00022840"/>
    </source>
</evidence>
<dbReference type="Pfam" id="PF02518">
    <property type="entry name" value="HATPase_c"/>
    <property type="match status" value="1"/>
</dbReference>
<dbReference type="InterPro" id="IPR008207">
    <property type="entry name" value="Sig_transdc_His_kin_Hpt_dom"/>
</dbReference>
<dbReference type="InterPro" id="IPR003594">
    <property type="entry name" value="HATPase_dom"/>
</dbReference>
<dbReference type="Gene3D" id="3.30.565.10">
    <property type="entry name" value="Histidine kinase-like ATPase, C-terminal domain"/>
    <property type="match status" value="1"/>
</dbReference>
<evidence type="ECO:0000313" key="22">
    <source>
        <dbReference type="Proteomes" id="UP000680865"/>
    </source>
</evidence>
<protein>
    <recommendedName>
        <fullName evidence="13">Circadian input-output histidine kinase CikA</fullName>
        <ecNumber evidence="4">2.7.13.3</ecNumber>
    </recommendedName>
    <alternativeName>
        <fullName evidence="12">Sensory/regulatory protein RpfC</fullName>
    </alternativeName>
</protein>
<evidence type="ECO:0000256" key="14">
    <source>
        <dbReference type="PROSITE-ProRule" id="PRU00110"/>
    </source>
</evidence>
<keyword evidence="9" id="KW-0067">ATP-binding</keyword>
<comment type="subcellular location">
    <subcellularLocation>
        <location evidence="2">Cell membrane</location>
    </subcellularLocation>
</comment>
<keyword evidence="8" id="KW-0418">Kinase</keyword>
<keyword evidence="5 15" id="KW-0597">Phosphoprotein</keyword>
<dbReference type="PROSITE" id="PS50894">
    <property type="entry name" value="HPT"/>
    <property type="match status" value="1"/>
</dbReference>
<feature type="modified residue" description="4-aspartylphosphate" evidence="15">
    <location>
        <position position="578"/>
    </location>
</feature>
<evidence type="ECO:0000256" key="1">
    <source>
        <dbReference type="ARBA" id="ARBA00000085"/>
    </source>
</evidence>
<dbReference type="Gene3D" id="3.30.450.20">
    <property type="entry name" value="PAS domain"/>
    <property type="match status" value="1"/>
</dbReference>
<feature type="domain" description="HPt" evidence="20">
    <location>
        <begin position="810"/>
        <end position="905"/>
    </location>
</feature>
<comment type="caution">
    <text evidence="21">The sequence shown here is derived from an EMBL/GenBank/DDBJ whole genome shotgun (WGS) entry which is preliminary data.</text>
</comment>
<dbReference type="InterPro" id="IPR003661">
    <property type="entry name" value="HisK_dim/P_dom"/>
</dbReference>
<feature type="domain" description="PAS" evidence="19">
    <location>
        <begin position="148"/>
        <end position="194"/>
    </location>
</feature>
<dbReference type="RefSeq" id="WP_212997064.1">
    <property type="nucleotide sequence ID" value="NZ_BAAATW010000003.1"/>
</dbReference>
<reference evidence="21" key="1">
    <citation type="submission" date="2021-03" db="EMBL/GenBank/DDBJ databases">
        <title>Whole genome shotgun sequence of Actinoplanes consettensis NBRC 14913.</title>
        <authorList>
            <person name="Komaki H."/>
            <person name="Tamura T."/>
        </authorList>
    </citation>
    <scope>NUCLEOTIDE SEQUENCE</scope>
    <source>
        <strain evidence="21">NBRC 14913</strain>
    </source>
</reference>
<dbReference type="GO" id="GO:0000155">
    <property type="term" value="F:phosphorelay sensor kinase activity"/>
    <property type="evidence" value="ECO:0007669"/>
    <property type="project" value="InterPro"/>
</dbReference>
<dbReference type="FunFam" id="1.10.287.130:FF:000002">
    <property type="entry name" value="Two-component osmosensing histidine kinase"/>
    <property type="match status" value="1"/>
</dbReference>
<gene>
    <name evidence="21" type="ORF">Aco04nite_21860</name>
</gene>
<dbReference type="InterPro" id="IPR011006">
    <property type="entry name" value="CheY-like_superfamily"/>
</dbReference>
<dbReference type="SUPFAM" id="SSF52172">
    <property type="entry name" value="CheY-like"/>
    <property type="match status" value="2"/>
</dbReference>
<dbReference type="Gene3D" id="1.10.287.130">
    <property type="match status" value="1"/>
</dbReference>
<dbReference type="PRINTS" id="PR00344">
    <property type="entry name" value="BCTRLSENSOR"/>
</dbReference>
<dbReference type="EC" id="2.7.13.3" evidence="4"/>
<feature type="transmembrane region" description="Helical" evidence="16">
    <location>
        <begin position="81"/>
        <end position="99"/>
    </location>
</feature>
<dbReference type="InterPro" id="IPR001789">
    <property type="entry name" value="Sig_transdc_resp-reg_receiver"/>
</dbReference>
<dbReference type="EMBL" id="BOQP01000008">
    <property type="protein sequence ID" value="GIM70742.1"/>
    <property type="molecule type" value="Genomic_DNA"/>
</dbReference>
<dbReference type="SUPFAM" id="SSF55874">
    <property type="entry name" value="ATPase domain of HSP90 chaperone/DNA topoisomerase II/histidine kinase"/>
    <property type="match status" value="1"/>
</dbReference>
<evidence type="ECO:0000256" key="2">
    <source>
        <dbReference type="ARBA" id="ARBA00004236"/>
    </source>
</evidence>
<dbReference type="SUPFAM" id="SSF47384">
    <property type="entry name" value="Homodimeric domain of signal transducing histidine kinase"/>
    <property type="match status" value="1"/>
</dbReference>
<dbReference type="PROSITE" id="PS50110">
    <property type="entry name" value="RESPONSE_REGULATORY"/>
    <property type="match status" value="2"/>
</dbReference>
<comment type="subunit">
    <text evidence="11">At low DSF concentrations, interacts with RpfF.</text>
</comment>
<proteinExistence type="inferred from homology"/>